<evidence type="ECO:0000313" key="2">
    <source>
        <dbReference type="Proteomes" id="UP000887565"/>
    </source>
</evidence>
<sequence length="165" mass="19204">CKLVFHLVEILLILVQIDYTAATHWCPNFSQFQLNQQRHWDFFCIKGTPMTFLEERVLDNWEFDDMKERFLRVCRWEAISPIPVAIVLLSKKSCCCRGSASRVGENRIQVSDLYQRSMRRSLTLLKNSCTFNLLFSLSSVARGTAEKETIIKSSFLLLSLGKRDF</sequence>
<organism evidence="2 3">
    <name type="scientific">Romanomermis culicivorax</name>
    <name type="common">Nematode worm</name>
    <dbReference type="NCBI Taxonomy" id="13658"/>
    <lineage>
        <taxon>Eukaryota</taxon>
        <taxon>Metazoa</taxon>
        <taxon>Ecdysozoa</taxon>
        <taxon>Nematoda</taxon>
        <taxon>Enoplea</taxon>
        <taxon>Dorylaimia</taxon>
        <taxon>Mermithida</taxon>
        <taxon>Mermithoidea</taxon>
        <taxon>Mermithidae</taxon>
        <taxon>Romanomermis</taxon>
    </lineage>
</organism>
<keyword evidence="2" id="KW-1185">Reference proteome</keyword>
<reference evidence="3" key="1">
    <citation type="submission" date="2022-11" db="UniProtKB">
        <authorList>
            <consortium name="WormBaseParasite"/>
        </authorList>
    </citation>
    <scope>IDENTIFICATION</scope>
</reference>
<protein>
    <submittedName>
        <fullName evidence="3">Uncharacterized protein</fullName>
    </submittedName>
</protein>
<feature type="chain" id="PRO_5038008453" evidence="1">
    <location>
        <begin position="23"/>
        <end position="165"/>
    </location>
</feature>
<evidence type="ECO:0000313" key="3">
    <source>
        <dbReference type="WBParaSite" id="nRc.2.0.1.t48310-RA"/>
    </source>
</evidence>
<keyword evidence="1" id="KW-0732">Signal</keyword>
<feature type="signal peptide" evidence="1">
    <location>
        <begin position="1"/>
        <end position="22"/>
    </location>
</feature>
<name>A0A915LB02_ROMCU</name>
<evidence type="ECO:0000256" key="1">
    <source>
        <dbReference type="SAM" id="SignalP"/>
    </source>
</evidence>
<proteinExistence type="predicted"/>
<accession>A0A915LB02</accession>
<dbReference type="Proteomes" id="UP000887565">
    <property type="component" value="Unplaced"/>
</dbReference>
<dbReference type="AlphaFoldDB" id="A0A915LB02"/>
<dbReference type="WBParaSite" id="nRc.2.0.1.t48310-RA">
    <property type="protein sequence ID" value="nRc.2.0.1.t48310-RA"/>
    <property type="gene ID" value="nRc.2.0.1.g48310"/>
</dbReference>